<dbReference type="STRING" id="36844.SAMN04488501_11120"/>
<organism evidence="3 4">
    <name type="scientific">Clostridium homopropionicum DSM 5847</name>
    <dbReference type="NCBI Taxonomy" id="1121318"/>
    <lineage>
        <taxon>Bacteria</taxon>
        <taxon>Bacillati</taxon>
        <taxon>Bacillota</taxon>
        <taxon>Clostridia</taxon>
        <taxon>Eubacteriales</taxon>
        <taxon>Clostridiaceae</taxon>
        <taxon>Clostridium</taxon>
    </lineage>
</organism>
<dbReference type="AlphaFoldDB" id="A0A0L6ZBA3"/>
<dbReference type="EMBL" id="LHUR01000018">
    <property type="protein sequence ID" value="KOA20246.1"/>
    <property type="molecule type" value="Genomic_DNA"/>
</dbReference>
<dbReference type="InterPro" id="IPR051203">
    <property type="entry name" value="Polysaccharide_Synthase-Rel"/>
</dbReference>
<dbReference type="InterPro" id="IPR036291">
    <property type="entry name" value="NAD(P)-bd_dom_sf"/>
</dbReference>
<dbReference type="EC" id="4.2.1.115" evidence="3"/>
<dbReference type="SUPFAM" id="SSF51735">
    <property type="entry name" value="NAD(P)-binding Rossmann-fold domains"/>
    <property type="match status" value="1"/>
</dbReference>
<proteinExistence type="inferred from homology"/>
<dbReference type="Proteomes" id="UP000037043">
    <property type="component" value="Unassembled WGS sequence"/>
</dbReference>
<dbReference type="PATRIC" id="fig|1121318.3.peg.1456"/>
<comment type="caution">
    <text evidence="3">The sequence shown here is derived from an EMBL/GenBank/DDBJ whole genome shotgun (WGS) entry which is preliminary data.</text>
</comment>
<dbReference type="PANTHER" id="PTHR43318:SF2">
    <property type="entry name" value="UDP-N-ACETYLGLUCOSAMINE 4,6-DEHYDRATASE (INVERTING)"/>
    <property type="match status" value="1"/>
</dbReference>
<sequence length="330" mass="37600">MFENKSILITGGTGSWGNELTTQLLEMNTKQIIIYSRSELNQVNMKRKFNNERLKFIIGDIRDYDSIKQATKNVDYIFHLAALKHVPICEEQPYEAMKTNIIGIDNLIKAAIENKVSKVIDVSTDKSVEPINVYGMTKAIGEKLIIHANTLTNETKFVCIRGGNVLGTNGSVVPYFIDQVKRFNEITITDTDMTRYFLTLRQAIQLLFKAIGNSIGGETFVMKMPGYKIIDIAKVIQAEFGNENCKIRIIGKRPGEKLHEVLISRYEVENAYIYDENYFVILPQLDIKGLKEHYIKKNLEPLNKKEYSSSDYILGYNEAKKMLIQGGFIA</sequence>
<dbReference type="GO" id="GO:0016829">
    <property type="term" value="F:lyase activity"/>
    <property type="evidence" value="ECO:0007669"/>
    <property type="project" value="UniProtKB-KW"/>
</dbReference>
<keyword evidence="4" id="KW-1185">Reference proteome</keyword>
<dbReference type="Gene3D" id="3.40.50.720">
    <property type="entry name" value="NAD(P)-binding Rossmann-like Domain"/>
    <property type="match status" value="1"/>
</dbReference>
<reference evidence="4" key="1">
    <citation type="submission" date="2015-08" db="EMBL/GenBank/DDBJ databases">
        <title>Genome sequence of the strict anaerobe Clostridium homopropionicum LuHBu1 (DSM 5847T).</title>
        <authorList>
            <person name="Poehlein A."/>
            <person name="Beck M."/>
            <person name="Schiel-Bengelsdorf B."/>
            <person name="Bengelsdorf F.R."/>
            <person name="Daniel R."/>
            <person name="Duerre P."/>
        </authorList>
    </citation>
    <scope>NUCLEOTIDE SEQUENCE [LARGE SCALE GENOMIC DNA]</scope>
    <source>
        <strain evidence="4">DSM 5847</strain>
    </source>
</reference>
<evidence type="ECO:0000259" key="2">
    <source>
        <dbReference type="Pfam" id="PF02719"/>
    </source>
</evidence>
<comment type="similarity">
    <text evidence="1">Belongs to the polysaccharide synthase family.</text>
</comment>
<gene>
    <name evidence="3" type="primary">pseB</name>
    <name evidence="3" type="ORF">CLHOM_14510</name>
</gene>
<evidence type="ECO:0000313" key="4">
    <source>
        <dbReference type="Proteomes" id="UP000037043"/>
    </source>
</evidence>
<dbReference type="Pfam" id="PF02719">
    <property type="entry name" value="Polysacc_synt_2"/>
    <property type="match status" value="1"/>
</dbReference>
<name>A0A0L6ZBA3_9CLOT</name>
<feature type="domain" description="Polysaccharide biosynthesis protein CapD-like" evidence="2">
    <location>
        <begin position="7"/>
        <end position="279"/>
    </location>
</feature>
<protein>
    <submittedName>
        <fullName evidence="3">UDP-N-acetylglucosamine 4,6-dehydratase (Inverting)</fullName>
        <ecNumber evidence="3">4.2.1.115</ecNumber>
    </submittedName>
</protein>
<keyword evidence="3" id="KW-0456">Lyase</keyword>
<dbReference type="RefSeq" id="WP_052221008.1">
    <property type="nucleotide sequence ID" value="NZ_LHUR01000018.1"/>
</dbReference>
<dbReference type="InterPro" id="IPR003869">
    <property type="entry name" value="Polysac_CapD-like"/>
</dbReference>
<dbReference type="CDD" id="cd05237">
    <property type="entry name" value="UDP_invert_4-6DH_SDR_e"/>
    <property type="match status" value="1"/>
</dbReference>
<evidence type="ECO:0000256" key="1">
    <source>
        <dbReference type="ARBA" id="ARBA00007430"/>
    </source>
</evidence>
<accession>A0A0L6ZBA3</accession>
<dbReference type="PANTHER" id="PTHR43318">
    <property type="entry name" value="UDP-N-ACETYLGLUCOSAMINE 4,6-DEHYDRATASE"/>
    <property type="match status" value="1"/>
</dbReference>
<evidence type="ECO:0000313" key="3">
    <source>
        <dbReference type="EMBL" id="KOA20246.1"/>
    </source>
</evidence>